<organism evidence="2 3">
    <name type="scientific">Smittium mucronatum</name>
    <dbReference type="NCBI Taxonomy" id="133383"/>
    <lineage>
        <taxon>Eukaryota</taxon>
        <taxon>Fungi</taxon>
        <taxon>Fungi incertae sedis</taxon>
        <taxon>Zoopagomycota</taxon>
        <taxon>Kickxellomycotina</taxon>
        <taxon>Harpellomycetes</taxon>
        <taxon>Harpellales</taxon>
        <taxon>Legeriomycetaceae</taxon>
        <taxon>Smittium</taxon>
    </lineage>
</organism>
<accession>A0A1R0GML9</accession>
<evidence type="ECO:0000313" key="2">
    <source>
        <dbReference type="EMBL" id="OLY78141.1"/>
    </source>
</evidence>
<gene>
    <name evidence="2" type="ORF">AYI68_g7822</name>
</gene>
<sequence>MSRTNRTNSERLFVPGEFPVYAGTDDESGQDVLYLGERVDTPEILEYRLQLQTPEIYSGPEVVQEWLGNGFQVTEDAHSTHYGWGQEAEIEENFGRIHGSRSRISDEQNDAIDRFITSCLDEFRLYGYYDHLSLDNSPIVSPAAIDSDNLSGSESATAIDYRSNTNSDNLGMTGDNNRFNSDSSMSVGVGSFVSLTSSTCIDGRNHGDQGYFPRNEVQRSQTPLGDANPRNRSATSSSDFRNMLINRLVDEAGPNLGPFVESLFSTSNDNVWLQPIVRSDSDSGYASADEMSTSIIANNGSHESIVYNSLGEPSYSSANNFTQPSYPQSEHEQFSSIPQPVFPVAPIYGMDYSRTRFDIHQGVDGSKSPQPKYFEKREWDGLDSDASRLTPCSSNGSMKSEILDSHGSLDSLRGSLGKIFYISSSELLYQNDENKTNCLDSENKKVKKKVSGARGDMPRQNCANIEGSVEGNSNDLKNISLVEACFSVTKIFNIVRKIGSKTFRYGSSGSGYFINGRITSNLVNVKEPQKVRRVNGIQDIKSFIKNKEEMEIIFRCDYKSVIAYGELLWYVISRYVQKKTDMMATHSKMEEYNFAKINTEYGYNLIANCEVSDQDFFRHCLNGRDMIPFFVGAEGNVRTESMEKLKSVAENALNRRISGLDELGFLFPKTSAPGIIQISFGSSHSRIKKTCLLEKILFSINGNYLDQFHANKITVFAAKCSISVAKLADVTDEKAKLIGAVPIVHAELDEATGYRHVSMFTKPIKCKYLYIKINSSKKFQPSSLLLSKASSVNESDLVFISGLEGTSRMPLMFISGSFIPEEFI</sequence>
<comment type="caution">
    <text evidence="2">The sequence shown here is derived from an EMBL/GenBank/DDBJ whole genome shotgun (WGS) entry which is preliminary data.</text>
</comment>
<evidence type="ECO:0000313" key="3">
    <source>
        <dbReference type="Proteomes" id="UP000187455"/>
    </source>
</evidence>
<reference evidence="2 3" key="1">
    <citation type="journal article" date="2016" name="Mol. Biol. Evol.">
        <title>Genome-Wide Survey of Gut Fungi (Harpellales) Reveals the First Horizontally Transferred Ubiquitin Gene from a Mosquito Host.</title>
        <authorList>
            <person name="Wang Y."/>
            <person name="White M.M."/>
            <person name="Kvist S."/>
            <person name="Moncalvo J.M."/>
        </authorList>
    </citation>
    <scope>NUCLEOTIDE SEQUENCE [LARGE SCALE GENOMIC DNA]</scope>
    <source>
        <strain evidence="2 3">ALG-7-W6</strain>
    </source>
</reference>
<proteinExistence type="predicted"/>
<name>A0A1R0GML9_9FUNG</name>
<evidence type="ECO:0000256" key="1">
    <source>
        <dbReference type="SAM" id="MobiDB-lite"/>
    </source>
</evidence>
<feature type="region of interest" description="Disordered" evidence="1">
    <location>
        <begin position="204"/>
        <end position="236"/>
    </location>
</feature>
<dbReference type="EMBL" id="LSSL01007175">
    <property type="protein sequence ID" value="OLY78141.1"/>
    <property type="molecule type" value="Genomic_DNA"/>
</dbReference>
<dbReference type="Proteomes" id="UP000187455">
    <property type="component" value="Unassembled WGS sequence"/>
</dbReference>
<protein>
    <submittedName>
        <fullName evidence="2">Uncharacterized protein</fullName>
    </submittedName>
</protein>
<keyword evidence="3" id="KW-1185">Reference proteome</keyword>
<dbReference type="AlphaFoldDB" id="A0A1R0GML9"/>